<dbReference type="Proteomes" id="UP000014227">
    <property type="component" value="Chromosome I"/>
</dbReference>
<dbReference type="FunCoup" id="S0EZC3">
    <property type="interactions" value="418"/>
</dbReference>
<dbReference type="SUPFAM" id="SSF56317">
    <property type="entry name" value="Carbon-nitrogen hydrolase"/>
    <property type="match status" value="1"/>
</dbReference>
<dbReference type="PANTHER" id="PTHR43674">
    <property type="entry name" value="NITRILASE C965.09-RELATED"/>
    <property type="match status" value="1"/>
</dbReference>
<dbReference type="InterPro" id="IPR036526">
    <property type="entry name" value="C-N_Hydrolase_sf"/>
</dbReference>
<dbReference type="GO" id="GO:0003837">
    <property type="term" value="F:beta-ureidopropionase activity"/>
    <property type="evidence" value="ECO:0007669"/>
    <property type="project" value="UniProtKB-EC"/>
</dbReference>
<dbReference type="STRING" id="454171.CP488_01751"/>
<dbReference type="GO" id="GO:0050126">
    <property type="term" value="F:N-carbamoylputrescine amidase activity"/>
    <property type="evidence" value="ECO:0007669"/>
    <property type="project" value="TreeGrafter"/>
</dbReference>
<dbReference type="eggNOG" id="COG0388">
    <property type="taxonomic scope" value="Bacteria"/>
</dbReference>
<accession>S0EZC3</accession>
<dbReference type="InterPro" id="IPR003010">
    <property type="entry name" value="C-N_Hydrolase"/>
</dbReference>
<dbReference type="RefSeq" id="WP_016483668.1">
    <property type="nucleotide sequence ID" value="NC_021487.1"/>
</dbReference>
<dbReference type="GO" id="GO:0033388">
    <property type="term" value="P:putrescine biosynthetic process from arginine"/>
    <property type="evidence" value="ECO:0007669"/>
    <property type="project" value="TreeGrafter"/>
</dbReference>
<feature type="domain" description="CN hydrolase" evidence="2">
    <location>
        <begin position="4"/>
        <end position="265"/>
    </location>
</feature>
<dbReference type="AlphaFoldDB" id="S0EZC3"/>
<dbReference type="Gene3D" id="3.60.110.10">
    <property type="entry name" value="Carbon-nitrogen hydrolase"/>
    <property type="match status" value="1"/>
</dbReference>
<dbReference type="KEGG" id="ccz:CCALI_02345"/>
<dbReference type="PANTHER" id="PTHR43674:SF2">
    <property type="entry name" value="BETA-UREIDOPROPIONASE"/>
    <property type="match status" value="1"/>
</dbReference>
<protein>
    <submittedName>
        <fullName evidence="3">Predicted amidohydrolase</fullName>
        <ecNumber evidence="3">3.5.1.6</ecNumber>
    </submittedName>
</protein>
<dbReference type="EC" id="3.5.1.6" evidence="3"/>
<reference evidence="4" key="1">
    <citation type="submission" date="2013-03" db="EMBL/GenBank/DDBJ databases">
        <title>Genome sequence of Chthonomonas calidirosea, the first sequenced genome from the Armatimonadetes phylum (formally candidate division OP10).</title>
        <authorList>
            <person name="Lee K.C.Y."/>
            <person name="Morgan X.C."/>
            <person name="Dunfield P.F."/>
            <person name="Tamas I."/>
            <person name="Houghton K.M."/>
            <person name="Vyssotski M."/>
            <person name="Ryan J.L.J."/>
            <person name="Lagutin K."/>
            <person name="McDonald I.R."/>
            <person name="Stott M.B."/>
        </authorList>
    </citation>
    <scope>NUCLEOTIDE SEQUENCE [LARGE SCALE GENOMIC DNA]</scope>
    <source>
        <strain evidence="4">DSM 23976 / ICMP 18418 / T49</strain>
    </source>
</reference>
<dbReference type="EMBL" id="HF951689">
    <property type="protein sequence ID" value="CCW36149.1"/>
    <property type="molecule type" value="Genomic_DNA"/>
</dbReference>
<evidence type="ECO:0000259" key="2">
    <source>
        <dbReference type="PROSITE" id="PS50263"/>
    </source>
</evidence>
<dbReference type="InterPro" id="IPR050345">
    <property type="entry name" value="Aliph_Amidase/BUP"/>
</dbReference>
<proteinExistence type="predicted"/>
<evidence type="ECO:0000256" key="1">
    <source>
        <dbReference type="ARBA" id="ARBA00022801"/>
    </source>
</evidence>
<sequence length="302" mass="33394">MTKLHLAIAQIKPIKGHYEANLQRVAELFSQLEEELPQTDVLVLPETVLSGYFLEGGVREVARSAESVYADLLRLYRERVRRPDACLDVVLGFYELWDGRYYNSALYATLASPAAKVEAGLKHVHRKFFLPTYGVFDEKRFVSRGRTFRAFDTRFGRAAILICEDIWHSVAPTIVALKGAQILYVPSASPGREFTGKNVGNIAHYNILLPAIASEHGIWVVYAGLVGFEGGKGFTGSSQVVDPWGQCLVMGSDRDECIVTATIDREDVAIARATSPLLADLEANLGDVVAELEVAAQRVHRE</sequence>
<organism evidence="3 4">
    <name type="scientific">Chthonomonas calidirosea (strain DSM 23976 / ICMP 18418 / T49)</name>
    <dbReference type="NCBI Taxonomy" id="1303518"/>
    <lineage>
        <taxon>Bacteria</taxon>
        <taxon>Bacillati</taxon>
        <taxon>Armatimonadota</taxon>
        <taxon>Chthonomonadia</taxon>
        <taxon>Chthonomonadales</taxon>
        <taxon>Chthonomonadaceae</taxon>
        <taxon>Chthonomonas</taxon>
    </lineage>
</organism>
<evidence type="ECO:0000313" key="4">
    <source>
        <dbReference type="Proteomes" id="UP000014227"/>
    </source>
</evidence>
<evidence type="ECO:0000313" key="3">
    <source>
        <dbReference type="EMBL" id="CCW36149.1"/>
    </source>
</evidence>
<dbReference type="HOGENOM" id="CLU_030130_3_6_0"/>
<dbReference type="OrthoDB" id="9811121at2"/>
<dbReference type="InParanoid" id="S0EZC3"/>
<dbReference type="PATRIC" id="fig|1303518.3.peg.2436"/>
<name>S0EZC3_CHTCT</name>
<dbReference type="Pfam" id="PF00795">
    <property type="entry name" value="CN_hydrolase"/>
    <property type="match status" value="1"/>
</dbReference>
<dbReference type="PROSITE" id="PS50263">
    <property type="entry name" value="CN_HYDROLASE"/>
    <property type="match status" value="1"/>
</dbReference>
<keyword evidence="1 3" id="KW-0378">Hydrolase</keyword>
<keyword evidence="4" id="KW-1185">Reference proteome</keyword>
<gene>
    <name evidence="3" type="ORF">CCALI_02345</name>
</gene>